<feature type="transmembrane region" description="Helical" evidence="6">
    <location>
        <begin position="28"/>
        <end position="51"/>
    </location>
</feature>
<dbReference type="AlphaFoldDB" id="A0A6N7W6A3"/>
<comment type="caution">
    <text evidence="7">The sequence shown here is derived from an EMBL/GenBank/DDBJ whole genome shotgun (WGS) entry which is preliminary data.</text>
</comment>
<keyword evidence="2 6" id="KW-0812">Transmembrane</keyword>
<evidence type="ECO:0000313" key="7">
    <source>
        <dbReference type="EMBL" id="MSS83962.1"/>
    </source>
</evidence>
<dbReference type="Proteomes" id="UP000470875">
    <property type="component" value="Unassembled WGS sequence"/>
</dbReference>
<comment type="subcellular location">
    <subcellularLocation>
        <location evidence="1">Membrane</location>
        <topology evidence="1">Multi-pass membrane protein</topology>
    </subcellularLocation>
</comment>
<gene>
    <name evidence="7" type="ORF">FYJ24_04115</name>
</gene>
<dbReference type="GO" id="GO:0015499">
    <property type="term" value="F:formate transmembrane transporter activity"/>
    <property type="evidence" value="ECO:0007669"/>
    <property type="project" value="TreeGrafter"/>
</dbReference>
<accession>A0A6N7W6A3</accession>
<dbReference type="RefSeq" id="WP_154543882.1">
    <property type="nucleotide sequence ID" value="NZ_VULO01000004.1"/>
</dbReference>
<keyword evidence="4 6" id="KW-0472">Membrane</keyword>
<feature type="transmembrane region" description="Helical" evidence="6">
    <location>
        <begin position="231"/>
        <end position="253"/>
    </location>
</feature>
<feature type="transmembrane region" description="Helical" evidence="6">
    <location>
        <begin position="188"/>
        <end position="211"/>
    </location>
</feature>
<dbReference type="InterPro" id="IPR023271">
    <property type="entry name" value="Aquaporin-like"/>
</dbReference>
<dbReference type="PANTHER" id="PTHR30520">
    <property type="entry name" value="FORMATE TRANSPORTER-RELATED"/>
    <property type="match status" value="1"/>
</dbReference>
<feature type="transmembrane region" description="Helical" evidence="6">
    <location>
        <begin position="63"/>
        <end position="84"/>
    </location>
</feature>
<keyword evidence="3 6" id="KW-1133">Transmembrane helix</keyword>
<dbReference type="GO" id="GO:0005886">
    <property type="term" value="C:plasma membrane"/>
    <property type="evidence" value="ECO:0007669"/>
    <property type="project" value="TreeGrafter"/>
</dbReference>
<dbReference type="InterPro" id="IPR000292">
    <property type="entry name" value="For/NO2_transpt"/>
</dbReference>
<evidence type="ECO:0000256" key="3">
    <source>
        <dbReference type="ARBA" id="ARBA00022989"/>
    </source>
</evidence>
<keyword evidence="8" id="KW-1185">Reference proteome</keyword>
<dbReference type="EMBL" id="VULO01000004">
    <property type="protein sequence ID" value="MSS83962.1"/>
    <property type="molecule type" value="Genomic_DNA"/>
</dbReference>
<evidence type="ECO:0000256" key="1">
    <source>
        <dbReference type="ARBA" id="ARBA00004141"/>
    </source>
</evidence>
<evidence type="ECO:0000256" key="4">
    <source>
        <dbReference type="ARBA" id="ARBA00023136"/>
    </source>
</evidence>
<protein>
    <submittedName>
        <fullName evidence="7">Formate/nitrite transporter family protein</fullName>
    </submittedName>
</protein>
<evidence type="ECO:0000313" key="8">
    <source>
        <dbReference type="Proteomes" id="UP000470875"/>
    </source>
</evidence>
<dbReference type="PROSITE" id="PS01006">
    <property type="entry name" value="FORMATE_NITRITE_TP_2"/>
    <property type="match status" value="1"/>
</dbReference>
<reference evidence="7 8" key="1">
    <citation type="submission" date="2019-08" db="EMBL/GenBank/DDBJ databases">
        <title>In-depth cultivation of the pig gut microbiome towards novel bacterial diversity and tailored functional studies.</title>
        <authorList>
            <person name="Wylensek D."/>
            <person name="Hitch T.C.A."/>
            <person name="Clavel T."/>
        </authorList>
    </citation>
    <scope>NUCLEOTIDE SEQUENCE [LARGE SCALE GENOMIC DNA]</scope>
    <source>
        <strain evidence="7 8">WB03_NA08</strain>
    </source>
</reference>
<evidence type="ECO:0000256" key="6">
    <source>
        <dbReference type="SAM" id="Phobius"/>
    </source>
</evidence>
<feature type="transmembrane region" description="Helical" evidence="6">
    <location>
        <begin position="105"/>
        <end position="133"/>
    </location>
</feature>
<evidence type="ECO:0000256" key="5">
    <source>
        <dbReference type="ARBA" id="ARBA00049660"/>
    </source>
</evidence>
<dbReference type="Gene3D" id="1.20.1080.10">
    <property type="entry name" value="Glycerol uptake facilitator protein"/>
    <property type="match status" value="1"/>
</dbReference>
<evidence type="ECO:0000256" key="2">
    <source>
        <dbReference type="ARBA" id="ARBA00022692"/>
    </source>
</evidence>
<dbReference type="InterPro" id="IPR024002">
    <property type="entry name" value="For/NO2_transpt_CS"/>
</dbReference>
<proteinExistence type="inferred from homology"/>
<feature type="transmembrane region" description="Helical" evidence="6">
    <location>
        <begin position="153"/>
        <end position="176"/>
    </location>
</feature>
<sequence length="269" mass="28752">MLTLPDTLNLQLELAQDKVVGTRKPYRFFASSMLAGAYVGIAVVTMLSIAGPFAVKGDPLTKFISGAVFAVGLILVVFAGAELVTSAMMILTQGVLARKISLKQWAGTLSFCFIGNLAGSMVFGLIVVYSGVLDYNAAAGDYLATVLQGKSDAQWYQLFLRAVLCNILVCLAIWCANRCQTEIGKATVIFWCLLAFVASGYEHVVANMTTFTLGLFHDPSLTTWMEFGRNLALVGVGNLVGGAFFVGVAYWFLLGESDSVSPIAANPVE</sequence>
<organism evidence="7 8">
    <name type="scientific">Scrofimicrobium canadense</name>
    <dbReference type="NCBI Taxonomy" id="2652290"/>
    <lineage>
        <taxon>Bacteria</taxon>
        <taxon>Bacillati</taxon>
        <taxon>Actinomycetota</taxon>
        <taxon>Actinomycetes</taxon>
        <taxon>Actinomycetales</taxon>
        <taxon>Actinomycetaceae</taxon>
        <taxon>Scrofimicrobium</taxon>
    </lineage>
</organism>
<comment type="similarity">
    <text evidence="5">Belongs to the FNT transporter (TC 1.A.16) family.</text>
</comment>
<dbReference type="Pfam" id="PF01226">
    <property type="entry name" value="Form_Nir_trans"/>
    <property type="match status" value="1"/>
</dbReference>
<dbReference type="PANTHER" id="PTHR30520:SF8">
    <property type="entry name" value="NITRITE TRANSPORTER NIRC"/>
    <property type="match status" value="1"/>
</dbReference>
<name>A0A6N7W6A3_9ACTO</name>